<dbReference type="Proteomes" id="UP000284403">
    <property type="component" value="Unassembled WGS sequence"/>
</dbReference>
<protein>
    <recommendedName>
        <fullName evidence="4">COP9 signalosome complex subunit 3</fullName>
    </recommendedName>
</protein>
<evidence type="ECO:0000313" key="3">
    <source>
        <dbReference type="Proteomes" id="UP000284403"/>
    </source>
</evidence>
<name>A0A422Q9F9_9TRYP</name>
<evidence type="ECO:0000313" key="2">
    <source>
        <dbReference type="EMBL" id="RNF26577.1"/>
    </source>
</evidence>
<dbReference type="EMBL" id="MKKU01000036">
    <property type="protein sequence ID" value="RNF26577.1"/>
    <property type="molecule type" value="Genomic_DNA"/>
</dbReference>
<dbReference type="AlphaFoldDB" id="A0A422Q9F9"/>
<feature type="region of interest" description="Disordered" evidence="1">
    <location>
        <begin position="522"/>
        <end position="546"/>
    </location>
</feature>
<sequence length="546" mass="59989">MLSILLPKITRVPTSKQEDLELETALEHHMDEIVAEAENLSTALRGLLTFRLEHAVAAASDDVVPPSLTDCKGGAVLTCGVALGLTYLAAALVLSEVRDSDSIGCMTDVMFCFLSPGSTAYRHLRGHKYALRRFGQVLKGYIEVRGRHDDMAYQDTLFDLHQAAISFAPSPEYITVAHPLLLREAARRCCPGPALAVMRQPVLEVSPVDTGADVTCLHAYYCEGGLLLAAMQCWEDATAWLRLAVNMSKHVQRKAALEAQAAEVEVTRSSSVPPETALGLSGGICDTLLRAAKAFILVAIASQGGFDDPADRRRALRVMQVCRGRNTDPYVRMLSAAAQRDGKLWSTLENRFEFLWKQDGTTELVAEAGLRLRRHVICDLAMVANRVYLSDILAAFRTHSLCGLGGISDAEELPALLQLLASMQEDGDLLIRLDNSHYGRPGEAESSLEEQSNDMRVEPLTVRLDLPPKRIPAALGTSRRGCDLLSLSDADLWKKQRYEQAQFRSAMEDRIRWYERTRAAFSRATEAPSGESAQRVEDDGNDSGCC</sequence>
<reference evidence="2 3" key="1">
    <citation type="journal article" date="2018" name="BMC Genomics">
        <title>Genomic comparison of Trypanosoma conorhini and Trypanosoma rangeli to Trypanosoma cruzi strains of high and low virulence.</title>
        <authorList>
            <person name="Bradwell K.R."/>
            <person name="Koparde V.N."/>
            <person name="Matveyev A.V."/>
            <person name="Serrano M.G."/>
            <person name="Alves J.M."/>
            <person name="Parikh H."/>
            <person name="Huang B."/>
            <person name="Lee V."/>
            <person name="Espinosa-Alvarez O."/>
            <person name="Ortiz P.A."/>
            <person name="Costa-Martins A.G."/>
            <person name="Teixeira M.M."/>
            <person name="Buck G.A."/>
        </authorList>
    </citation>
    <scope>NUCLEOTIDE SEQUENCE [LARGE SCALE GENOMIC DNA]</scope>
    <source>
        <strain evidence="2 3">025E</strain>
    </source>
</reference>
<evidence type="ECO:0000256" key="1">
    <source>
        <dbReference type="SAM" id="MobiDB-lite"/>
    </source>
</evidence>
<comment type="caution">
    <text evidence="2">The sequence shown here is derived from an EMBL/GenBank/DDBJ whole genome shotgun (WGS) entry which is preliminary data.</text>
</comment>
<keyword evidence="3" id="KW-1185">Reference proteome</keyword>
<evidence type="ECO:0008006" key="4">
    <source>
        <dbReference type="Google" id="ProtNLM"/>
    </source>
</evidence>
<proteinExistence type="predicted"/>
<organism evidence="2 3">
    <name type="scientific">Trypanosoma conorhini</name>
    <dbReference type="NCBI Taxonomy" id="83891"/>
    <lineage>
        <taxon>Eukaryota</taxon>
        <taxon>Discoba</taxon>
        <taxon>Euglenozoa</taxon>
        <taxon>Kinetoplastea</taxon>
        <taxon>Metakinetoplastina</taxon>
        <taxon>Trypanosomatida</taxon>
        <taxon>Trypanosomatidae</taxon>
        <taxon>Trypanosoma</taxon>
    </lineage>
</organism>
<accession>A0A422Q9F9</accession>
<dbReference type="OrthoDB" id="245199at2759"/>
<dbReference type="GeneID" id="40314958"/>
<gene>
    <name evidence="2" type="ORF">Tco025E_01347</name>
</gene>
<dbReference type="RefSeq" id="XP_029231783.1">
    <property type="nucleotide sequence ID" value="XM_029368285.1"/>
</dbReference>